<keyword evidence="2" id="KW-0479">Metal-binding</keyword>
<reference evidence="6 7" key="1">
    <citation type="submission" date="2020-08" db="EMBL/GenBank/DDBJ databases">
        <title>Plant Genome Project.</title>
        <authorList>
            <person name="Zhang R.-G."/>
        </authorList>
    </citation>
    <scope>NUCLEOTIDE SEQUENCE [LARGE SCALE GENOMIC DNA]</scope>
    <source>
        <tissue evidence="6">Rhizome</tissue>
    </source>
</reference>
<dbReference type="Proteomes" id="UP000734854">
    <property type="component" value="Unassembled WGS sequence"/>
</dbReference>
<dbReference type="EMBL" id="JACMSC010000006">
    <property type="protein sequence ID" value="KAG6518335.1"/>
    <property type="molecule type" value="Genomic_DNA"/>
</dbReference>
<dbReference type="PANTHER" id="PTHR11851:SF149">
    <property type="entry name" value="GH01077P"/>
    <property type="match status" value="1"/>
</dbReference>
<dbReference type="GO" id="GO:0046872">
    <property type="term" value="F:metal ion binding"/>
    <property type="evidence" value="ECO:0007669"/>
    <property type="project" value="UniProtKB-KW"/>
</dbReference>
<dbReference type="GO" id="GO:0005739">
    <property type="term" value="C:mitochondrion"/>
    <property type="evidence" value="ECO:0007669"/>
    <property type="project" value="TreeGrafter"/>
</dbReference>
<keyword evidence="3" id="KW-0378">Hydrolase</keyword>
<dbReference type="InterPro" id="IPR011249">
    <property type="entry name" value="Metalloenz_LuxS/M16"/>
</dbReference>
<dbReference type="GO" id="GO:0008237">
    <property type="term" value="F:metallopeptidase activity"/>
    <property type="evidence" value="ECO:0007669"/>
    <property type="project" value="UniProtKB-KW"/>
</dbReference>
<keyword evidence="4" id="KW-0862">Zinc</keyword>
<evidence type="ECO:0000256" key="5">
    <source>
        <dbReference type="ARBA" id="ARBA00023049"/>
    </source>
</evidence>
<gene>
    <name evidence="6" type="ORF">ZIOFF_021739</name>
</gene>
<comment type="caution">
    <text evidence="6">The sequence shown here is derived from an EMBL/GenBank/DDBJ whole genome shotgun (WGS) entry which is preliminary data.</text>
</comment>
<evidence type="ECO:0000313" key="6">
    <source>
        <dbReference type="EMBL" id="KAG6518335.1"/>
    </source>
</evidence>
<organism evidence="6 7">
    <name type="scientific">Zingiber officinale</name>
    <name type="common">Ginger</name>
    <name type="synonym">Amomum zingiber</name>
    <dbReference type="NCBI Taxonomy" id="94328"/>
    <lineage>
        <taxon>Eukaryota</taxon>
        <taxon>Viridiplantae</taxon>
        <taxon>Streptophyta</taxon>
        <taxon>Embryophyta</taxon>
        <taxon>Tracheophyta</taxon>
        <taxon>Spermatophyta</taxon>
        <taxon>Magnoliopsida</taxon>
        <taxon>Liliopsida</taxon>
        <taxon>Zingiberales</taxon>
        <taxon>Zingiberaceae</taxon>
        <taxon>Zingiber</taxon>
    </lineage>
</organism>
<evidence type="ECO:0000256" key="4">
    <source>
        <dbReference type="ARBA" id="ARBA00022833"/>
    </source>
</evidence>
<dbReference type="InterPro" id="IPR050361">
    <property type="entry name" value="MPP/UQCRC_Complex"/>
</dbReference>
<dbReference type="Gene3D" id="3.30.830.10">
    <property type="entry name" value="Metalloenzyme, LuxS/M16 peptidase-like"/>
    <property type="match status" value="1"/>
</dbReference>
<keyword evidence="1" id="KW-0645">Protease</keyword>
<keyword evidence="7" id="KW-1185">Reference proteome</keyword>
<evidence type="ECO:0000256" key="3">
    <source>
        <dbReference type="ARBA" id="ARBA00022801"/>
    </source>
</evidence>
<protein>
    <submittedName>
        <fullName evidence="6">Uncharacterized protein</fullName>
    </submittedName>
</protein>
<dbReference type="GO" id="GO:0006508">
    <property type="term" value="P:proteolysis"/>
    <property type="evidence" value="ECO:0007669"/>
    <property type="project" value="UniProtKB-KW"/>
</dbReference>
<name>A0A8J5HJ89_ZINOF</name>
<accession>A0A8J5HJ89</accession>
<dbReference type="SUPFAM" id="SSF63411">
    <property type="entry name" value="LuxS/MPP-like metallohydrolase"/>
    <property type="match status" value="1"/>
</dbReference>
<proteinExistence type="predicted"/>
<sequence length="124" mass="13523">MQLKSSLQLHIDGTSSVAEDIGRQLLTYGRRIPVPELFARIDAVDASTIKREQREGEWRKAKTRGIGHKANYTVAQAYAGFLGVDAVDDALVSDLALGGQAYEAPDVGVRRRPGSGGRRGVCWR</sequence>
<evidence type="ECO:0000256" key="2">
    <source>
        <dbReference type="ARBA" id="ARBA00022723"/>
    </source>
</evidence>
<evidence type="ECO:0000256" key="1">
    <source>
        <dbReference type="ARBA" id="ARBA00022670"/>
    </source>
</evidence>
<dbReference type="PANTHER" id="PTHR11851">
    <property type="entry name" value="METALLOPROTEASE"/>
    <property type="match status" value="1"/>
</dbReference>
<evidence type="ECO:0000313" key="7">
    <source>
        <dbReference type="Proteomes" id="UP000734854"/>
    </source>
</evidence>
<dbReference type="AlphaFoldDB" id="A0A8J5HJ89"/>
<keyword evidence="5" id="KW-0482">Metalloprotease</keyword>